<proteinExistence type="predicted"/>
<feature type="repeat" description="PPR" evidence="2">
    <location>
        <begin position="215"/>
        <end position="245"/>
    </location>
</feature>
<dbReference type="InterPro" id="IPR046848">
    <property type="entry name" value="E_motif"/>
</dbReference>
<dbReference type="Proteomes" id="UP000655225">
    <property type="component" value="Unassembled WGS sequence"/>
</dbReference>
<protein>
    <recommendedName>
        <fullName evidence="5">Pentatricopeptide repeat-containing protein</fullName>
    </recommendedName>
</protein>
<dbReference type="FunFam" id="1.25.40.10:FF:000184">
    <property type="entry name" value="Pentatricopeptide repeat-containing protein, chloroplastic"/>
    <property type="match status" value="1"/>
</dbReference>
<accession>A0A834YZW1</accession>
<evidence type="ECO:0008006" key="5">
    <source>
        <dbReference type="Google" id="ProtNLM"/>
    </source>
</evidence>
<dbReference type="AlphaFoldDB" id="A0A834YZW1"/>
<dbReference type="GO" id="GO:0003723">
    <property type="term" value="F:RNA binding"/>
    <property type="evidence" value="ECO:0007669"/>
    <property type="project" value="InterPro"/>
</dbReference>
<dbReference type="PROSITE" id="PS51375">
    <property type="entry name" value="PPR"/>
    <property type="match status" value="2"/>
</dbReference>
<organism evidence="3 4">
    <name type="scientific">Tetracentron sinense</name>
    <name type="common">Spur-leaf</name>
    <dbReference type="NCBI Taxonomy" id="13715"/>
    <lineage>
        <taxon>Eukaryota</taxon>
        <taxon>Viridiplantae</taxon>
        <taxon>Streptophyta</taxon>
        <taxon>Embryophyta</taxon>
        <taxon>Tracheophyta</taxon>
        <taxon>Spermatophyta</taxon>
        <taxon>Magnoliopsida</taxon>
        <taxon>Trochodendrales</taxon>
        <taxon>Trochodendraceae</taxon>
        <taxon>Tetracentron</taxon>
    </lineage>
</organism>
<keyword evidence="1" id="KW-0677">Repeat</keyword>
<dbReference type="FunFam" id="1.25.40.10:FF:001746">
    <property type="entry name" value="Pentatricopeptide repeat-containing protein mitochondrial"/>
    <property type="match status" value="1"/>
</dbReference>
<gene>
    <name evidence="3" type="ORF">HHK36_018668</name>
</gene>
<dbReference type="Gene3D" id="1.25.40.10">
    <property type="entry name" value="Tetratricopeptide repeat domain"/>
    <property type="match status" value="4"/>
</dbReference>
<evidence type="ECO:0000313" key="3">
    <source>
        <dbReference type="EMBL" id="KAF8397030.1"/>
    </source>
</evidence>
<dbReference type="FunFam" id="1.25.40.10:FF:001394">
    <property type="entry name" value="Pentatricopeptide repeat-containing protein At3g28660"/>
    <property type="match status" value="1"/>
</dbReference>
<evidence type="ECO:0000256" key="1">
    <source>
        <dbReference type="ARBA" id="ARBA00022737"/>
    </source>
</evidence>
<reference evidence="3 4" key="1">
    <citation type="submission" date="2020-04" db="EMBL/GenBank/DDBJ databases">
        <title>Plant Genome Project.</title>
        <authorList>
            <person name="Zhang R.-G."/>
        </authorList>
    </citation>
    <scope>NUCLEOTIDE SEQUENCE [LARGE SCALE GENOMIC DNA]</scope>
    <source>
        <strain evidence="3">YNK0</strain>
        <tissue evidence="3">Leaf</tissue>
    </source>
</reference>
<dbReference type="OMA" id="AEVHCRI"/>
<feature type="repeat" description="PPR" evidence="2">
    <location>
        <begin position="246"/>
        <end position="280"/>
    </location>
</feature>
<dbReference type="OrthoDB" id="185373at2759"/>
<evidence type="ECO:0000313" key="4">
    <source>
        <dbReference type="Proteomes" id="UP000655225"/>
    </source>
</evidence>
<dbReference type="InterPro" id="IPR002885">
    <property type="entry name" value="PPR_rpt"/>
</dbReference>
<dbReference type="GO" id="GO:0009451">
    <property type="term" value="P:RNA modification"/>
    <property type="evidence" value="ECO:0007669"/>
    <property type="project" value="InterPro"/>
</dbReference>
<dbReference type="Pfam" id="PF20431">
    <property type="entry name" value="E_motif"/>
    <property type="match status" value="1"/>
</dbReference>
<dbReference type="InterPro" id="IPR011990">
    <property type="entry name" value="TPR-like_helical_dom_sf"/>
</dbReference>
<dbReference type="Pfam" id="PF01535">
    <property type="entry name" value="PPR"/>
    <property type="match status" value="7"/>
</dbReference>
<dbReference type="NCBIfam" id="TIGR00756">
    <property type="entry name" value="PPR"/>
    <property type="match status" value="2"/>
</dbReference>
<name>A0A834YZW1_TETSI</name>
<dbReference type="InterPro" id="IPR046960">
    <property type="entry name" value="PPR_At4g14850-like_plant"/>
</dbReference>
<dbReference type="EMBL" id="JABCRI010000012">
    <property type="protein sequence ID" value="KAF8397030.1"/>
    <property type="molecule type" value="Genomic_DNA"/>
</dbReference>
<keyword evidence="4" id="KW-1185">Reference proteome</keyword>
<dbReference type="Pfam" id="PF13041">
    <property type="entry name" value="PPR_2"/>
    <property type="match status" value="2"/>
</dbReference>
<dbReference type="PANTHER" id="PTHR47926">
    <property type="entry name" value="PENTATRICOPEPTIDE REPEAT-CONTAINING PROTEIN"/>
    <property type="match status" value="1"/>
</dbReference>
<sequence length="532" mass="59921">MWGGTVSFIISLLQRLSTMRELRQTQALITKTGLTDHPSVLPKLITFSALSTSGSLDYAHSIFVSTAMEDPFLCNTMIRAYSLSAFPITAIHLYNQMHHSNVKSDHFTYSFVLKACARVSSSFEEDGKLSQFVIARKGAEIHCSLLQSGLDHDLFIQNSLVYMYSHCGSIYIARRVFDEMTQKTAASWNTMISAYDRVSDFDSADSLLGLIPMKNVVSWNILIARYVKLSNIEAAKRLFDQMPERDAVSWNSIIAGYVQTKDYHGALELFREMQINGVEATEITLISVLGACAEMGALEMGREIHESLKRKKSKIEGILGGALVDMYAKCGSLNCAREVFNGMRMKHVSCWNSMIVALAVHGYCEEALDLFSVMETRLDEARPNRITFIGVLIACSRKGLVEEGCRLFRCMIDEYKIRPEIKHYGCMVDLLSRWGLLDEAHHIVKTMPLKANSVLWRTLLGACRIHVNVDLAEEAFRKIAELEPLRDADWVLLSNIYAEAERWDDVERVRKKMIDLGVLKQPGSSQIGGIVR</sequence>
<evidence type="ECO:0000256" key="2">
    <source>
        <dbReference type="PROSITE-ProRule" id="PRU00708"/>
    </source>
</evidence>
<comment type="caution">
    <text evidence="3">The sequence shown here is derived from an EMBL/GenBank/DDBJ whole genome shotgun (WGS) entry which is preliminary data.</text>
</comment>